<keyword evidence="1" id="KW-1133">Transmembrane helix</keyword>
<dbReference type="EMBL" id="VDUX01000004">
    <property type="protein sequence ID" value="TXL60784.1"/>
    <property type="molecule type" value="Genomic_DNA"/>
</dbReference>
<dbReference type="RefSeq" id="WP_147686396.1">
    <property type="nucleotide sequence ID" value="NZ_VDUX01000004.1"/>
</dbReference>
<gene>
    <name evidence="2" type="ORF">FHP06_10190</name>
</gene>
<comment type="caution">
    <text evidence="2">The sequence shown here is derived from an EMBL/GenBank/DDBJ whole genome shotgun (WGS) entry which is preliminary data.</text>
</comment>
<dbReference type="Proteomes" id="UP000321571">
    <property type="component" value="Unassembled WGS sequence"/>
</dbReference>
<evidence type="ECO:0000256" key="1">
    <source>
        <dbReference type="SAM" id="Phobius"/>
    </source>
</evidence>
<feature type="transmembrane region" description="Helical" evidence="1">
    <location>
        <begin position="12"/>
        <end position="33"/>
    </location>
</feature>
<keyword evidence="3" id="KW-1185">Reference proteome</keyword>
<feature type="transmembrane region" description="Helical" evidence="1">
    <location>
        <begin position="67"/>
        <end position="91"/>
    </location>
</feature>
<keyword evidence="1" id="KW-0812">Transmembrane</keyword>
<sequence length="236" mass="24160">MADGTDRQGVRPVPLAAVLVTAAGFAVALTCVYRAMRDVMIENGGYCASGGPYQINPDQVCGDGQTALLIGGVVAGLVVAFFLVVASGWYADDVSGVGPLLWAALFGALGFNFLQLGIDPPENMDGAVGWIVCGVLFWFMALGGLVVAGIGIGGYLVRAGGEKPPSMFEAPLVRAKVPFVRSTLGDPAYGSADPSAPAEETSAPQRVLAAWLWLAVLVVGSAIGVVIGMMVADSVL</sequence>
<feature type="transmembrane region" description="Helical" evidence="1">
    <location>
        <begin position="210"/>
        <end position="232"/>
    </location>
</feature>
<evidence type="ECO:0000313" key="2">
    <source>
        <dbReference type="EMBL" id="TXL60784.1"/>
    </source>
</evidence>
<accession>A0A5C8NFV8</accession>
<proteinExistence type="predicted"/>
<dbReference type="AlphaFoldDB" id="A0A5C8NFV8"/>
<protein>
    <submittedName>
        <fullName evidence="2">Uncharacterized protein</fullName>
    </submittedName>
</protein>
<evidence type="ECO:0000313" key="3">
    <source>
        <dbReference type="Proteomes" id="UP000321571"/>
    </source>
</evidence>
<name>A0A5C8NFV8_9ACTN</name>
<keyword evidence="1" id="KW-0472">Membrane</keyword>
<organism evidence="2 3">
    <name type="scientific">Aeromicrobium terrae</name>
    <dbReference type="NCBI Taxonomy" id="2498846"/>
    <lineage>
        <taxon>Bacteria</taxon>
        <taxon>Bacillati</taxon>
        <taxon>Actinomycetota</taxon>
        <taxon>Actinomycetes</taxon>
        <taxon>Propionibacteriales</taxon>
        <taxon>Nocardioidaceae</taxon>
        <taxon>Aeromicrobium</taxon>
    </lineage>
</organism>
<feature type="transmembrane region" description="Helical" evidence="1">
    <location>
        <begin position="97"/>
        <end position="116"/>
    </location>
</feature>
<reference evidence="2 3" key="1">
    <citation type="submission" date="2019-06" db="EMBL/GenBank/DDBJ databases">
        <title>Aeromicrobium sp. nov., isolated from a maize field.</title>
        <authorList>
            <person name="Lin S.-Y."/>
            <person name="Tsai C.-F."/>
            <person name="Young C.-C."/>
        </authorList>
    </citation>
    <scope>NUCLEOTIDE SEQUENCE [LARGE SCALE GENOMIC DNA]</scope>
    <source>
        <strain evidence="2 3">CC-CFT486</strain>
    </source>
</reference>
<feature type="transmembrane region" description="Helical" evidence="1">
    <location>
        <begin position="128"/>
        <end position="157"/>
    </location>
</feature>